<dbReference type="InterPro" id="IPR015422">
    <property type="entry name" value="PyrdxlP-dep_Trfase_small"/>
</dbReference>
<dbReference type="SUPFAM" id="SSF53335">
    <property type="entry name" value="S-adenosyl-L-methionine-dependent methyltransferases"/>
    <property type="match status" value="1"/>
</dbReference>
<dbReference type="Pfam" id="PF10294">
    <property type="entry name" value="Methyltransf_16"/>
    <property type="match status" value="1"/>
</dbReference>
<dbReference type="InterPro" id="IPR036612">
    <property type="entry name" value="KH_dom_type_1_sf"/>
</dbReference>
<dbReference type="Gene3D" id="3.30.1370.10">
    <property type="entry name" value="K Homology domain, type 1"/>
    <property type="match status" value="1"/>
</dbReference>
<dbReference type="InterPro" id="IPR019410">
    <property type="entry name" value="Methyltransf_16"/>
</dbReference>
<sequence>MAPSLGRAAERRSDWGFFECETRVEVDELSGCLAKVLVYHFAEVTRGRYVSICKPLEGADRTKFKCPMAKRMSPSEEVLPSCGGKVLTQYVLERLPAEVQGRSTPFRLMELGAGLGIAGLAAVAAIPNGLDVLLTDGDDKVLKSLKRTIVRNRHLTESPASTTIRAELLVWGREFDPRYRYFFHQIICADVVYSRDTHYSLQETIKRLLAPGGECWLFASKRLGSLEAFVDVCRSTADFEVVEVSTDFRCQNAAMRELRAMRCSPVLVRIVKGSSVQDRSRNLYDDVVALRADNLAAACARDILRHKRASQLRSFLARRSRARALERGAAFEASRGGESATAKCRLELKDIDLERLSVRILSVPGTPVFVAWPSHLPGLSKAERCLVQWLCSRLDSGEFHDKSVLFSGPFRLAPFVLSESSAAAARKVHLLPSAVEDAIALEKVCDQFRGAVKVKLSVRGKYDIVWSFDFEAARYVKRGGQLFLGRGDCETTVGPALGDWTSIDVIGMVVVCRGKRVRVAAARRKGWASVVEDVPEEEVVIEDDDVAKKEDVMALHKIASAESVISETTATSSEELTPTAAAAAVAKGPSKWDLKTQTPHGGQEWSEISNLVEDFSVTTNGLGPVPEALKAAKEALLTIEHYPPSDFEPAITDLAKFLSPDDWSDTRSRLLLGNGASEMIDMISRLAPKGPWRPGPFATQYQEYRRSAKNAGRIELDRSDVDGGAKLTSIVNPCNPTGDYMHVEEIKEYISKMCDDNSWVVVDESMQPWAGPHWREDSLTSQKEFIQDVQRKRGISIYVIHSWTKIWACPGIRLGSVVCPTAEDASAIKKMQVPWSVNVMALHYLAGCCKADEYMEKTWKLTVEWRAFITEGLQHLNFPGMYGEAWSSWIWIDTGSEDLAEVIVDECKAAGVPIRWGKFGYCMPTYIRLGVRKPSSAKVLINAINRDGSMAQVLIDVDRFPHLGGESAIVGLLLGNAARRLKQISQKAGCRNITVMGRGVKTKGNHPASDEPLQLELHGIESDRTPQIAYEMVHQIIEEEDRNRAAKGKGGRSHGGGWSNSGGGDWDNTSGGGSMT</sequence>
<dbReference type="AlphaFoldDB" id="A0A7J6QRM6"/>
<feature type="non-terminal residue" evidence="3">
    <location>
        <position position="1076"/>
    </location>
</feature>
<dbReference type="EMBL" id="JABANM010027722">
    <property type="protein sequence ID" value="KAF4710852.1"/>
    <property type="molecule type" value="Genomic_DNA"/>
</dbReference>
<evidence type="ECO:0000313" key="4">
    <source>
        <dbReference type="Proteomes" id="UP000574390"/>
    </source>
</evidence>
<dbReference type="PANTHER" id="PTHR43799">
    <property type="entry name" value="AMINOTRANSFERASE, PUTATIVE-RELATED"/>
    <property type="match status" value="1"/>
</dbReference>
<dbReference type="GO" id="GO:0003723">
    <property type="term" value="F:RNA binding"/>
    <property type="evidence" value="ECO:0007669"/>
    <property type="project" value="InterPro"/>
</dbReference>
<feature type="compositionally biased region" description="Gly residues" evidence="1">
    <location>
        <begin position="1053"/>
        <end position="1076"/>
    </location>
</feature>
<dbReference type="SUPFAM" id="SSF53383">
    <property type="entry name" value="PLP-dependent transferases"/>
    <property type="match status" value="1"/>
</dbReference>
<evidence type="ECO:0000313" key="3">
    <source>
        <dbReference type="EMBL" id="KAF4710852.1"/>
    </source>
</evidence>
<feature type="domain" description="Aminotransferase class I/classII large" evidence="2">
    <location>
        <begin position="621"/>
        <end position="944"/>
    </location>
</feature>
<organism evidence="3 4">
    <name type="scientific">Perkinsus olseni</name>
    <name type="common">Perkinsus atlanticus</name>
    <dbReference type="NCBI Taxonomy" id="32597"/>
    <lineage>
        <taxon>Eukaryota</taxon>
        <taxon>Sar</taxon>
        <taxon>Alveolata</taxon>
        <taxon>Perkinsozoa</taxon>
        <taxon>Perkinsea</taxon>
        <taxon>Perkinsida</taxon>
        <taxon>Perkinsidae</taxon>
        <taxon>Perkinsus</taxon>
    </lineage>
</organism>
<proteinExistence type="predicted"/>
<dbReference type="InterPro" id="IPR015424">
    <property type="entry name" value="PyrdxlP-dep_Trfase"/>
</dbReference>
<evidence type="ECO:0000256" key="1">
    <source>
        <dbReference type="SAM" id="MobiDB-lite"/>
    </source>
</evidence>
<name>A0A7J6QRM6_PEROL</name>
<accession>A0A7J6QRM6</accession>
<dbReference type="Pfam" id="PF00155">
    <property type="entry name" value="Aminotran_1_2"/>
    <property type="match status" value="1"/>
</dbReference>
<gene>
    <name evidence="3" type="ORF">FOZ62_006399</name>
</gene>
<dbReference type="PANTHER" id="PTHR43799:SF1">
    <property type="entry name" value="ASPARTATE AMINOTRANSFERASE"/>
    <property type="match status" value="1"/>
</dbReference>
<dbReference type="GO" id="GO:0030170">
    <property type="term" value="F:pyridoxal phosphate binding"/>
    <property type="evidence" value="ECO:0007669"/>
    <property type="project" value="InterPro"/>
</dbReference>
<dbReference type="Gene3D" id="3.40.640.10">
    <property type="entry name" value="Type I PLP-dependent aspartate aminotransferase-like (Major domain)"/>
    <property type="match status" value="1"/>
</dbReference>
<dbReference type="InterPro" id="IPR015421">
    <property type="entry name" value="PyrdxlP-dep_Trfase_major"/>
</dbReference>
<evidence type="ECO:0000259" key="2">
    <source>
        <dbReference type="Pfam" id="PF00155"/>
    </source>
</evidence>
<dbReference type="Proteomes" id="UP000574390">
    <property type="component" value="Unassembled WGS sequence"/>
</dbReference>
<reference evidence="3 4" key="1">
    <citation type="submission" date="2020-04" db="EMBL/GenBank/DDBJ databases">
        <title>Perkinsus olseni comparative genomics.</title>
        <authorList>
            <person name="Bogema D.R."/>
        </authorList>
    </citation>
    <scope>NUCLEOTIDE SEQUENCE [LARGE SCALE GENOMIC DNA]</scope>
    <source>
        <strain evidence="3">ATCC PRA-205</strain>
    </source>
</reference>
<dbReference type="Gene3D" id="3.90.1150.10">
    <property type="entry name" value="Aspartate Aminotransferase, domain 1"/>
    <property type="match status" value="1"/>
</dbReference>
<dbReference type="InterPro" id="IPR029063">
    <property type="entry name" value="SAM-dependent_MTases_sf"/>
</dbReference>
<dbReference type="Gene3D" id="3.40.50.150">
    <property type="entry name" value="Vaccinia Virus protein VP39"/>
    <property type="match status" value="1"/>
</dbReference>
<comment type="caution">
    <text evidence="3">The sequence shown here is derived from an EMBL/GenBank/DDBJ whole genome shotgun (WGS) entry which is preliminary data.</text>
</comment>
<dbReference type="CDD" id="cd00609">
    <property type="entry name" value="AAT_like"/>
    <property type="match status" value="1"/>
</dbReference>
<dbReference type="InterPro" id="IPR004839">
    <property type="entry name" value="Aminotransferase_I/II_large"/>
</dbReference>
<protein>
    <recommendedName>
        <fullName evidence="2">Aminotransferase class I/classII large domain-containing protein</fullName>
    </recommendedName>
</protein>
<feature type="region of interest" description="Disordered" evidence="1">
    <location>
        <begin position="1042"/>
        <end position="1076"/>
    </location>
</feature>